<feature type="domain" description="GGDEF" evidence="9">
    <location>
        <begin position="350"/>
        <end position="478"/>
    </location>
</feature>
<evidence type="ECO:0000256" key="3">
    <source>
        <dbReference type="ARBA" id="ARBA00022475"/>
    </source>
</evidence>
<dbReference type="Pfam" id="PF00990">
    <property type="entry name" value="GGDEF"/>
    <property type="match status" value="1"/>
</dbReference>
<dbReference type="InterPro" id="IPR029787">
    <property type="entry name" value="Nucleotide_cyclase"/>
</dbReference>
<comment type="subcellular location">
    <subcellularLocation>
        <location evidence="1">Cell membrane</location>
        <topology evidence="1">Multi-pass membrane protein</topology>
    </subcellularLocation>
</comment>
<keyword evidence="5 8" id="KW-1133">Transmembrane helix</keyword>
<dbReference type="SMART" id="SM00267">
    <property type="entry name" value="GGDEF"/>
    <property type="match status" value="1"/>
</dbReference>
<evidence type="ECO:0000313" key="11">
    <source>
        <dbReference type="Proteomes" id="UP001165395"/>
    </source>
</evidence>
<keyword evidence="4 8" id="KW-0812">Transmembrane</keyword>
<evidence type="ECO:0000256" key="4">
    <source>
        <dbReference type="ARBA" id="ARBA00022692"/>
    </source>
</evidence>
<evidence type="ECO:0000256" key="8">
    <source>
        <dbReference type="SAM" id="Phobius"/>
    </source>
</evidence>
<comment type="caution">
    <text evidence="10">The sequence shown here is derived from an EMBL/GenBank/DDBJ whole genome shotgun (WGS) entry which is preliminary data.</text>
</comment>
<dbReference type="PANTHER" id="PTHR45138:SF9">
    <property type="entry name" value="DIGUANYLATE CYCLASE DGCM-RELATED"/>
    <property type="match status" value="1"/>
</dbReference>
<dbReference type="InterPro" id="IPR000160">
    <property type="entry name" value="GGDEF_dom"/>
</dbReference>
<name>A0ABS8D6U0_9NEIS</name>
<evidence type="ECO:0000256" key="1">
    <source>
        <dbReference type="ARBA" id="ARBA00004651"/>
    </source>
</evidence>
<dbReference type="Gene3D" id="3.30.70.270">
    <property type="match status" value="1"/>
</dbReference>
<keyword evidence="3" id="KW-1003">Cell membrane</keyword>
<dbReference type="PROSITE" id="PS50887">
    <property type="entry name" value="GGDEF"/>
    <property type="match status" value="1"/>
</dbReference>
<dbReference type="NCBIfam" id="TIGR00254">
    <property type="entry name" value="GGDEF"/>
    <property type="match status" value="1"/>
</dbReference>
<dbReference type="InterPro" id="IPR033479">
    <property type="entry name" value="dCache_1"/>
</dbReference>
<evidence type="ECO:0000256" key="6">
    <source>
        <dbReference type="ARBA" id="ARBA00023136"/>
    </source>
</evidence>
<evidence type="ECO:0000256" key="5">
    <source>
        <dbReference type="ARBA" id="ARBA00022989"/>
    </source>
</evidence>
<dbReference type="EC" id="2.7.7.65" evidence="2"/>
<comment type="catalytic activity">
    <reaction evidence="7">
        <text>2 GTP = 3',3'-c-di-GMP + 2 diphosphate</text>
        <dbReference type="Rhea" id="RHEA:24898"/>
        <dbReference type="ChEBI" id="CHEBI:33019"/>
        <dbReference type="ChEBI" id="CHEBI:37565"/>
        <dbReference type="ChEBI" id="CHEBI:58805"/>
        <dbReference type="EC" id="2.7.7.65"/>
    </reaction>
</comment>
<dbReference type="EMBL" id="JAJBZT010000005">
    <property type="protein sequence ID" value="MCB6183916.1"/>
    <property type="molecule type" value="Genomic_DNA"/>
</dbReference>
<keyword evidence="6 8" id="KW-0472">Membrane</keyword>
<dbReference type="RefSeq" id="WP_227180698.1">
    <property type="nucleotide sequence ID" value="NZ_JAJBZT010000005.1"/>
</dbReference>
<accession>A0ABS8D6U0</accession>
<dbReference type="InterPro" id="IPR050469">
    <property type="entry name" value="Diguanylate_Cyclase"/>
</dbReference>
<protein>
    <recommendedName>
        <fullName evidence="2">diguanylate cyclase</fullName>
        <ecNumber evidence="2">2.7.7.65</ecNumber>
    </recommendedName>
</protein>
<sequence length="478" mass="54661">MPQFIHKYRLALIVSLLLLAGFALRTFFVYQNSRHQIRESIIEQGLPLTGDTIYSEINKDILRPIFISSLMAHDTFLKDWIINGEGDVTQINRYLKEVKDKYGTVSSFFISEKTRRYYYGNGVLKTISEKDHHDVWYFRARAMKTDYVVDVDSDEANRGRLTVFINHRVVDSNGKFLGITGVGLTIDKIASFVHEYEKRFNRHIYFADKQGNLVLTGVGQQLKNISGLSNYVGTILSADKMRAPLRLEYVKNQHNMLLNVRYIPDLSWYLLVEQDETEALAGLNRDLVLQMATSTPVLLLILAIIIITIQKNQNQLNHLVSTDALTGCLNRHAFLARIPAWKKRFQRTSKAPQVLLVDLDHFKNINDQFGHLEGDAVLKHIAHLLQEEAHTNEMVVRWGGEEFLLFLQRPDQVEATAERLRKRIASQEIRLGSHPLKITASIGATEWQAGESLDHVVARADIALYEAKHGGRDQVCVR</sequence>
<proteinExistence type="predicted"/>
<dbReference type="CDD" id="cd18773">
    <property type="entry name" value="PDC1_HK_sensor"/>
    <property type="match status" value="1"/>
</dbReference>
<evidence type="ECO:0000313" key="10">
    <source>
        <dbReference type="EMBL" id="MCB6183916.1"/>
    </source>
</evidence>
<organism evidence="10 11">
    <name type="scientific">Leeia speluncae</name>
    <dbReference type="NCBI Taxonomy" id="2884804"/>
    <lineage>
        <taxon>Bacteria</taxon>
        <taxon>Pseudomonadati</taxon>
        <taxon>Pseudomonadota</taxon>
        <taxon>Betaproteobacteria</taxon>
        <taxon>Neisseriales</taxon>
        <taxon>Leeiaceae</taxon>
        <taxon>Leeia</taxon>
    </lineage>
</organism>
<evidence type="ECO:0000259" key="9">
    <source>
        <dbReference type="PROSITE" id="PS50887"/>
    </source>
</evidence>
<dbReference type="SUPFAM" id="SSF55073">
    <property type="entry name" value="Nucleotide cyclase"/>
    <property type="match status" value="1"/>
</dbReference>
<evidence type="ECO:0000256" key="7">
    <source>
        <dbReference type="ARBA" id="ARBA00034247"/>
    </source>
</evidence>
<dbReference type="Gene3D" id="3.30.450.20">
    <property type="entry name" value="PAS domain"/>
    <property type="match status" value="2"/>
</dbReference>
<dbReference type="Pfam" id="PF02743">
    <property type="entry name" value="dCache_1"/>
    <property type="match status" value="1"/>
</dbReference>
<keyword evidence="11" id="KW-1185">Reference proteome</keyword>
<dbReference type="Proteomes" id="UP001165395">
    <property type="component" value="Unassembled WGS sequence"/>
</dbReference>
<evidence type="ECO:0000256" key="2">
    <source>
        <dbReference type="ARBA" id="ARBA00012528"/>
    </source>
</evidence>
<dbReference type="InterPro" id="IPR043128">
    <property type="entry name" value="Rev_trsase/Diguanyl_cyclase"/>
</dbReference>
<feature type="transmembrane region" description="Helical" evidence="8">
    <location>
        <begin position="287"/>
        <end position="309"/>
    </location>
</feature>
<gene>
    <name evidence="10" type="ORF">LIN78_10210</name>
</gene>
<reference evidence="10" key="1">
    <citation type="submission" date="2021-10" db="EMBL/GenBank/DDBJ databases">
        <title>The complete genome sequence of Leeia sp. TBRC 13508.</title>
        <authorList>
            <person name="Charoenyingcharoen P."/>
            <person name="Yukphan P."/>
        </authorList>
    </citation>
    <scope>NUCLEOTIDE SEQUENCE</scope>
    <source>
        <strain evidence="10">TBRC 13508</strain>
    </source>
</reference>
<dbReference type="CDD" id="cd01949">
    <property type="entry name" value="GGDEF"/>
    <property type="match status" value="1"/>
</dbReference>
<dbReference type="PANTHER" id="PTHR45138">
    <property type="entry name" value="REGULATORY COMPONENTS OF SENSORY TRANSDUCTION SYSTEM"/>
    <property type="match status" value="1"/>
</dbReference>